<feature type="region of interest" description="Disordered" evidence="1">
    <location>
        <begin position="314"/>
        <end position="336"/>
    </location>
</feature>
<feature type="domain" description="Glycosyltransferase GT-D fold" evidence="2">
    <location>
        <begin position="119"/>
        <end position="312"/>
    </location>
</feature>
<dbReference type="InterPro" id="IPR014869">
    <property type="entry name" value="GT-D"/>
</dbReference>
<dbReference type="EMBL" id="PDJJ01000001">
    <property type="protein sequence ID" value="PFG44054.1"/>
    <property type="molecule type" value="Genomic_DNA"/>
</dbReference>
<dbReference type="AlphaFoldDB" id="A0A2A9EYB4"/>
<dbReference type="Pfam" id="PF08759">
    <property type="entry name" value="GT-D"/>
    <property type="match status" value="1"/>
</dbReference>
<evidence type="ECO:0000313" key="3">
    <source>
        <dbReference type="EMBL" id="PFG44054.1"/>
    </source>
</evidence>
<dbReference type="OrthoDB" id="796510at2"/>
<reference evidence="3 4" key="1">
    <citation type="submission" date="2017-10" db="EMBL/GenBank/DDBJ databases">
        <title>Sequencing the genomes of 1000 actinobacteria strains.</title>
        <authorList>
            <person name="Klenk H.-P."/>
        </authorList>
    </citation>
    <scope>NUCLEOTIDE SEQUENCE [LARGE SCALE GENOMIC DNA]</scope>
    <source>
        <strain evidence="3 4">DSM 21863</strain>
    </source>
</reference>
<dbReference type="RefSeq" id="WP_098464321.1">
    <property type="nucleotide sequence ID" value="NZ_PDJJ01000001.1"/>
</dbReference>
<comment type="caution">
    <text evidence="3">The sequence shown here is derived from an EMBL/GenBank/DDBJ whole genome shotgun (WGS) entry which is preliminary data.</text>
</comment>
<evidence type="ECO:0000313" key="4">
    <source>
        <dbReference type="Proteomes" id="UP000224130"/>
    </source>
</evidence>
<keyword evidence="4" id="KW-1185">Reference proteome</keyword>
<protein>
    <submittedName>
        <fullName evidence="3">Uncharacterized protein DUF1792</fullName>
    </submittedName>
</protein>
<name>A0A2A9EYB4_9MICO</name>
<accession>A0A2A9EYB4</accession>
<dbReference type="Proteomes" id="UP000224130">
    <property type="component" value="Unassembled WGS sequence"/>
</dbReference>
<evidence type="ECO:0000256" key="1">
    <source>
        <dbReference type="SAM" id="MobiDB-lite"/>
    </source>
</evidence>
<gene>
    <name evidence="3" type="ORF">ATJ88_2772</name>
</gene>
<proteinExistence type="predicted"/>
<sequence length="336" mass="37357">MGTFRLPGARVASDVLKELRRIRSVGEKQLAASRRTARRAGQLEKQVAELTTALSSRMDRLNGEIGTIRADVEASRKELRTLRVSSTAATMSDVLDFSARRQMTLRQTLELLARKRVSFARFGDGEFRLMVDPLYHLGFQRNSAELRAALRETLSTPAPDALLLGWPQSFRTAHNSAVWELVWEDVRRMVPEGQQFGNSHVSRPACFSELGEDAVRLWREVWDGEHVLVVTGEGSRFDLVPGLFDNIAGAEHLWAAPRHAFEEIDRLEKEIVARASDELVLIALGPAGTILASRLARAGVWAIDVGHISSSYLHVNEGQPEPEKTPAVRDATAPPR</sequence>
<evidence type="ECO:0000259" key="2">
    <source>
        <dbReference type="Pfam" id="PF08759"/>
    </source>
</evidence>
<organism evidence="3 4">
    <name type="scientific">Isoptericola jiangsuensis</name>
    <dbReference type="NCBI Taxonomy" id="548579"/>
    <lineage>
        <taxon>Bacteria</taxon>
        <taxon>Bacillati</taxon>
        <taxon>Actinomycetota</taxon>
        <taxon>Actinomycetes</taxon>
        <taxon>Micrococcales</taxon>
        <taxon>Promicromonosporaceae</taxon>
        <taxon>Isoptericola</taxon>
    </lineage>
</organism>